<dbReference type="SUPFAM" id="SSF52540">
    <property type="entry name" value="P-loop containing nucleoside triphosphate hydrolases"/>
    <property type="match status" value="1"/>
</dbReference>
<keyword evidence="11" id="KW-1185">Reference proteome</keyword>
<dbReference type="Proteomes" id="UP000032749">
    <property type="component" value="Chromosome"/>
</dbReference>
<sequence>MLFWLWQFVRPYRMRLIVAIIALIATATLTLSLGQGVKLMIDEGFSSQSTVGLANALGVVGFIIVAMSIGAYFRFYMVSWLGERVVADIRKKLYSHLVSLPPSFFEDNLAGEIQSRVTTDTTLLQTVIGSSFSFALRNILTFIGGLTLMFISNIKLTLIVLLVVPFIIFPLIYFGRKVKKLSRDSQDKIASVGAWAGESLQHIKVVQAFTREDMVNEQFSLAAEGAFDVALKRISQRAILIALVMMLVMGSVAGMLFVGGSDVIAGELSAGDLAAFVFYAIMVAGSLAAVTEVYGEVQRAAGAAERIRELLATEADIKSPMTKLPPVELPGIIETSEIFIEDGVVEETVTKEEFAIEKSKSEALIEFNNMSYAYPSRPDQNALEKLNLAVKAGESIAVVGPSGAGKSTLFDLLLRFRDPQSGDIKISGKPLPEWDLQELRSQFALVPQQPVLFSANVWDNLKYGRPNATEAEVIAAVKAAHAEEFIEQLPDGYQSFLGEQGVKLSGGQKQRLAIARAILLDPKILLLDEATSALDAQSEHYVQQALDTLMKGRTTFIIAHRLATVRHVDRIAVFDHGRLMDVGSHDELIASSELYRRLAELQFQVKEMV</sequence>
<comment type="subcellular location">
    <subcellularLocation>
        <location evidence="1">Cell membrane</location>
        <topology evidence="1">Multi-pass membrane protein</topology>
    </subcellularLocation>
</comment>
<dbReference type="InterPro" id="IPR027417">
    <property type="entry name" value="P-loop_NTPase"/>
</dbReference>
<evidence type="ECO:0000256" key="5">
    <source>
        <dbReference type="ARBA" id="ARBA00022989"/>
    </source>
</evidence>
<proteinExistence type="predicted"/>
<protein>
    <submittedName>
        <fullName evidence="10">ABC transporter, ATP-binding/permease protein</fullName>
    </submittedName>
</protein>
<dbReference type="InterPro" id="IPR003593">
    <property type="entry name" value="AAA+_ATPase"/>
</dbReference>
<feature type="transmembrane region" description="Helical" evidence="7">
    <location>
        <begin position="238"/>
        <end position="258"/>
    </location>
</feature>
<dbReference type="CDD" id="cd18575">
    <property type="entry name" value="ABC_6TM_bac_exporter_ABCB8_10_like"/>
    <property type="match status" value="1"/>
</dbReference>
<feature type="domain" description="ABC transporter" evidence="8">
    <location>
        <begin position="365"/>
        <end position="601"/>
    </location>
</feature>
<dbReference type="InterPro" id="IPR017871">
    <property type="entry name" value="ABC_transporter-like_CS"/>
</dbReference>
<feature type="transmembrane region" description="Helical" evidence="7">
    <location>
        <begin position="134"/>
        <end position="151"/>
    </location>
</feature>
<feature type="transmembrane region" description="Helical" evidence="7">
    <location>
        <begin position="157"/>
        <end position="175"/>
    </location>
</feature>
<keyword evidence="5 7" id="KW-1133">Transmembrane helix</keyword>
<dbReference type="PANTHER" id="PTHR43394">
    <property type="entry name" value="ATP-DEPENDENT PERMEASE MDL1, MITOCHONDRIAL"/>
    <property type="match status" value="1"/>
</dbReference>
<dbReference type="InterPro" id="IPR003439">
    <property type="entry name" value="ABC_transporter-like_ATP-bd"/>
</dbReference>
<dbReference type="PROSITE" id="PS50893">
    <property type="entry name" value="ABC_TRANSPORTER_2"/>
    <property type="match status" value="1"/>
</dbReference>
<name>R4YP99_OLEAN</name>
<dbReference type="PATRIC" id="fig|698738.3.peg.869"/>
<accession>R4YP99</accession>
<dbReference type="SUPFAM" id="SSF90123">
    <property type="entry name" value="ABC transporter transmembrane region"/>
    <property type="match status" value="1"/>
</dbReference>
<keyword evidence="4 10" id="KW-0067">ATP-binding</keyword>
<feature type="transmembrane region" description="Helical" evidence="7">
    <location>
        <begin position="270"/>
        <end position="290"/>
    </location>
</feature>
<dbReference type="HOGENOM" id="CLU_000604_84_3_6"/>
<dbReference type="EMBL" id="FO203512">
    <property type="protein sequence ID" value="CCK75008.1"/>
    <property type="molecule type" value="Genomic_DNA"/>
</dbReference>
<dbReference type="Pfam" id="PF00664">
    <property type="entry name" value="ABC_membrane"/>
    <property type="match status" value="1"/>
</dbReference>
<dbReference type="PROSITE" id="PS50929">
    <property type="entry name" value="ABC_TM1F"/>
    <property type="match status" value="1"/>
</dbReference>
<evidence type="ECO:0000256" key="2">
    <source>
        <dbReference type="ARBA" id="ARBA00022692"/>
    </source>
</evidence>
<dbReference type="InterPro" id="IPR036640">
    <property type="entry name" value="ABC1_TM_sf"/>
</dbReference>
<dbReference type="PROSITE" id="PS00211">
    <property type="entry name" value="ABC_TRANSPORTER_1"/>
    <property type="match status" value="1"/>
</dbReference>
<evidence type="ECO:0000256" key="4">
    <source>
        <dbReference type="ARBA" id="ARBA00022840"/>
    </source>
</evidence>
<dbReference type="PANTHER" id="PTHR43394:SF1">
    <property type="entry name" value="ATP-BINDING CASSETTE SUB-FAMILY B MEMBER 10, MITOCHONDRIAL"/>
    <property type="match status" value="1"/>
</dbReference>
<evidence type="ECO:0000256" key="3">
    <source>
        <dbReference type="ARBA" id="ARBA00022741"/>
    </source>
</evidence>
<keyword evidence="2 7" id="KW-0812">Transmembrane</keyword>
<dbReference type="Gene3D" id="3.40.50.300">
    <property type="entry name" value="P-loop containing nucleotide triphosphate hydrolases"/>
    <property type="match status" value="1"/>
</dbReference>
<evidence type="ECO:0000259" key="9">
    <source>
        <dbReference type="PROSITE" id="PS50929"/>
    </source>
</evidence>
<keyword evidence="6 7" id="KW-0472">Membrane</keyword>
<dbReference type="KEGG" id="oai:OLEAN_C08320"/>
<dbReference type="OrthoDB" id="9806127at2"/>
<evidence type="ECO:0000256" key="7">
    <source>
        <dbReference type="SAM" id="Phobius"/>
    </source>
</evidence>
<evidence type="ECO:0000256" key="1">
    <source>
        <dbReference type="ARBA" id="ARBA00004651"/>
    </source>
</evidence>
<evidence type="ECO:0000256" key="6">
    <source>
        <dbReference type="ARBA" id="ARBA00023136"/>
    </source>
</evidence>
<dbReference type="GO" id="GO:0015421">
    <property type="term" value="F:ABC-type oligopeptide transporter activity"/>
    <property type="evidence" value="ECO:0007669"/>
    <property type="project" value="TreeGrafter"/>
</dbReference>
<dbReference type="GO" id="GO:0005886">
    <property type="term" value="C:plasma membrane"/>
    <property type="evidence" value="ECO:0007669"/>
    <property type="project" value="UniProtKB-SubCell"/>
</dbReference>
<organism evidence="10 11">
    <name type="scientific">Oleispira antarctica RB-8</name>
    <dbReference type="NCBI Taxonomy" id="698738"/>
    <lineage>
        <taxon>Bacteria</taxon>
        <taxon>Pseudomonadati</taxon>
        <taxon>Pseudomonadota</taxon>
        <taxon>Gammaproteobacteria</taxon>
        <taxon>Oceanospirillales</taxon>
        <taxon>Oceanospirillaceae</taxon>
        <taxon>Oleispira</taxon>
    </lineage>
</organism>
<dbReference type="Gene3D" id="1.20.1560.10">
    <property type="entry name" value="ABC transporter type 1, transmembrane domain"/>
    <property type="match status" value="1"/>
</dbReference>
<feature type="domain" description="ABC transmembrane type-1" evidence="9">
    <location>
        <begin position="17"/>
        <end position="299"/>
    </location>
</feature>
<dbReference type="SMART" id="SM00382">
    <property type="entry name" value="AAA"/>
    <property type="match status" value="1"/>
</dbReference>
<dbReference type="AlphaFoldDB" id="R4YP99"/>
<gene>
    <name evidence="10" type="ORF">OLEAN_C08320</name>
</gene>
<reference evidence="10 11" key="1">
    <citation type="journal article" date="2013" name="Nat. Commun.">
        <title>Genome sequence and functional genomic analysis of the oil-degrading bacterium Oleispira antarctica.</title>
        <authorList>
            <person name="Kube M."/>
            <person name="Chernikova T.N."/>
            <person name="Al-Ramahi Y."/>
            <person name="Beloqui A."/>
            <person name="Lopez-Cortez N."/>
            <person name="Guazzaroni M.E."/>
            <person name="Heipieper H.J."/>
            <person name="Klages S."/>
            <person name="Kotsyurbenko O.R."/>
            <person name="Langer I."/>
            <person name="Nechitaylo T.Y."/>
            <person name="Lunsdorf H."/>
            <person name="Fernandez M."/>
            <person name="Juarez S."/>
            <person name="Ciordia S."/>
            <person name="Singer A."/>
            <person name="Kagan O."/>
            <person name="Egorova O."/>
            <person name="Petit P.A."/>
            <person name="Stogios P."/>
            <person name="Kim Y."/>
            <person name="Tchigvintsev A."/>
            <person name="Flick R."/>
            <person name="Denaro R."/>
            <person name="Genovese M."/>
            <person name="Albar J.P."/>
            <person name="Reva O.N."/>
            <person name="Martinez-Gomariz M."/>
            <person name="Tran H."/>
            <person name="Ferrer M."/>
            <person name="Savchenko A."/>
            <person name="Yakunin A.F."/>
            <person name="Yakimov M.M."/>
            <person name="Golyshina O.V."/>
            <person name="Reinhardt R."/>
            <person name="Golyshin P.N."/>
        </authorList>
    </citation>
    <scope>NUCLEOTIDE SEQUENCE [LARGE SCALE GENOMIC DNA]</scope>
</reference>
<evidence type="ECO:0000313" key="10">
    <source>
        <dbReference type="EMBL" id="CCK75008.1"/>
    </source>
</evidence>
<keyword evidence="3" id="KW-0547">Nucleotide-binding</keyword>
<dbReference type="InterPro" id="IPR039421">
    <property type="entry name" value="Type_1_exporter"/>
</dbReference>
<dbReference type="STRING" id="698738.OLEAN_C08320"/>
<feature type="transmembrane region" description="Helical" evidence="7">
    <location>
        <begin position="50"/>
        <end position="73"/>
    </location>
</feature>
<dbReference type="InterPro" id="IPR011527">
    <property type="entry name" value="ABC1_TM_dom"/>
</dbReference>
<evidence type="ECO:0000313" key="11">
    <source>
        <dbReference type="Proteomes" id="UP000032749"/>
    </source>
</evidence>
<dbReference type="Pfam" id="PF00005">
    <property type="entry name" value="ABC_tran"/>
    <property type="match status" value="1"/>
</dbReference>
<dbReference type="GO" id="GO:0016887">
    <property type="term" value="F:ATP hydrolysis activity"/>
    <property type="evidence" value="ECO:0007669"/>
    <property type="project" value="InterPro"/>
</dbReference>
<dbReference type="GO" id="GO:0005524">
    <property type="term" value="F:ATP binding"/>
    <property type="evidence" value="ECO:0007669"/>
    <property type="project" value="UniProtKB-KW"/>
</dbReference>
<dbReference type="FunFam" id="3.40.50.300:FF:000218">
    <property type="entry name" value="Multidrug ABC transporter ATP-binding protein"/>
    <property type="match status" value="1"/>
</dbReference>
<evidence type="ECO:0000259" key="8">
    <source>
        <dbReference type="PROSITE" id="PS50893"/>
    </source>
</evidence>